<protein>
    <submittedName>
        <fullName evidence="1">SixA phosphatase family protein</fullName>
    </submittedName>
</protein>
<gene>
    <name evidence="1" type="ORF">ACFSF0_04680</name>
</gene>
<dbReference type="Proteomes" id="UP001597304">
    <property type="component" value="Unassembled WGS sequence"/>
</dbReference>
<evidence type="ECO:0000313" key="1">
    <source>
        <dbReference type="EMBL" id="MFD1709888.1"/>
    </source>
</evidence>
<dbReference type="CDD" id="cd07067">
    <property type="entry name" value="HP_PGM_like"/>
    <property type="match status" value="1"/>
</dbReference>
<sequence>MDLILWRHAEAQEPEGVMTDLERSLTRRGEKQAARMAAWLDRQLPDGTRILSSSARRTDETARALGRRYKSLDELRPGASADQVLQLAGWPLSKAPVLVVGHQPTLGQVAAQLLGLPGGECAIKKGAIWWLRSRERDGADQTVVVAVLTAELT</sequence>
<proteinExistence type="predicted"/>
<dbReference type="RefSeq" id="WP_147914045.1">
    <property type="nucleotide sequence ID" value="NZ_JBHUEJ010000011.1"/>
</dbReference>
<dbReference type="InterPro" id="IPR013078">
    <property type="entry name" value="His_Pase_superF_clade-1"/>
</dbReference>
<dbReference type="EMBL" id="JBHUEJ010000011">
    <property type="protein sequence ID" value="MFD1709888.1"/>
    <property type="molecule type" value="Genomic_DNA"/>
</dbReference>
<accession>A0ABW4KUB1</accession>
<dbReference type="SMART" id="SM00855">
    <property type="entry name" value="PGAM"/>
    <property type="match status" value="1"/>
</dbReference>
<organism evidence="1 2">
    <name type="scientific">Ottowia flava</name>
    <dbReference type="NCBI Taxonomy" id="2675430"/>
    <lineage>
        <taxon>Bacteria</taxon>
        <taxon>Pseudomonadati</taxon>
        <taxon>Pseudomonadota</taxon>
        <taxon>Betaproteobacteria</taxon>
        <taxon>Burkholderiales</taxon>
        <taxon>Comamonadaceae</taxon>
        <taxon>Ottowia</taxon>
    </lineage>
</organism>
<keyword evidence="2" id="KW-1185">Reference proteome</keyword>
<dbReference type="SUPFAM" id="SSF53254">
    <property type="entry name" value="Phosphoglycerate mutase-like"/>
    <property type="match status" value="1"/>
</dbReference>
<name>A0ABW4KUB1_9BURK</name>
<dbReference type="Pfam" id="PF00300">
    <property type="entry name" value="His_Phos_1"/>
    <property type="match status" value="1"/>
</dbReference>
<reference evidence="2" key="1">
    <citation type="journal article" date="2019" name="Int. J. Syst. Evol. Microbiol.">
        <title>The Global Catalogue of Microorganisms (GCM) 10K type strain sequencing project: providing services to taxonomists for standard genome sequencing and annotation.</title>
        <authorList>
            <consortium name="The Broad Institute Genomics Platform"/>
            <consortium name="The Broad Institute Genome Sequencing Center for Infectious Disease"/>
            <person name="Wu L."/>
            <person name="Ma J."/>
        </authorList>
    </citation>
    <scope>NUCLEOTIDE SEQUENCE [LARGE SCALE GENOMIC DNA]</scope>
    <source>
        <strain evidence="2">LMG 29247</strain>
    </source>
</reference>
<comment type="caution">
    <text evidence="1">The sequence shown here is derived from an EMBL/GenBank/DDBJ whole genome shotgun (WGS) entry which is preliminary data.</text>
</comment>
<evidence type="ECO:0000313" key="2">
    <source>
        <dbReference type="Proteomes" id="UP001597304"/>
    </source>
</evidence>
<dbReference type="Gene3D" id="3.40.50.1240">
    <property type="entry name" value="Phosphoglycerate mutase-like"/>
    <property type="match status" value="1"/>
</dbReference>
<dbReference type="InterPro" id="IPR029033">
    <property type="entry name" value="His_PPase_superfam"/>
</dbReference>